<organism evidence="2 3">
    <name type="scientific">Tsukamurella strandjordii</name>
    <dbReference type="NCBI Taxonomy" id="147577"/>
    <lineage>
        <taxon>Bacteria</taxon>
        <taxon>Bacillati</taxon>
        <taxon>Actinomycetota</taxon>
        <taxon>Actinomycetes</taxon>
        <taxon>Mycobacteriales</taxon>
        <taxon>Tsukamurellaceae</taxon>
        <taxon>Tsukamurella</taxon>
    </lineage>
</organism>
<dbReference type="EMBL" id="JAUTIX010000006">
    <property type="protein sequence ID" value="MDP0399455.1"/>
    <property type="molecule type" value="Genomic_DNA"/>
</dbReference>
<evidence type="ECO:0000313" key="2">
    <source>
        <dbReference type="EMBL" id="MDP0399455.1"/>
    </source>
</evidence>
<protein>
    <submittedName>
        <fullName evidence="2">Uncharacterized protein</fullName>
    </submittedName>
</protein>
<evidence type="ECO:0000313" key="3">
    <source>
        <dbReference type="Proteomes" id="UP001178281"/>
    </source>
</evidence>
<dbReference type="PROSITE" id="PS51257">
    <property type="entry name" value="PROKAR_LIPOPROTEIN"/>
    <property type="match status" value="1"/>
</dbReference>
<proteinExistence type="predicted"/>
<dbReference type="Proteomes" id="UP001178281">
    <property type="component" value="Unassembled WGS sequence"/>
</dbReference>
<sequence length="188" mass="19588">MTTRGRGLLGAGLLVLLPLTTACIEEGPTSHPADEDDVRTMTEGWTGVALPEDISLVTATYVSDFLDPSLSATFDARTADVDRFIGGLGPRRVRDYAPDCSSPPAPVVFTELPSAGPASEPASPQGLGDEAGGAPMPDILARRVGPGDLERCGKVTVVDARPRGTYVSVTAQLRPGDRSRVSLSVVTT</sequence>
<accession>A0AA90S8X6</accession>
<gene>
    <name evidence="2" type="ORF">Q7X28_16135</name>
</gene>
<keyword evidence="3" id="KW-1185">Reference proteome</keyword>
<dbReference type="RefSeq" id="WP_305112086.1">
    <property type="nucleotide sequence ID" value="NZ_BAAAII010000016.1"/>
</dbReference>
<feature type="compositionally biased region" description="Low complexity" evidence="1">
    <location>
        <begin position="113"/>
        <end position="124"/>
    </location>
</feature>
<feature type="region of interest" description="Disordered" evidence="1">
    <location>
        <begin position="113"/>
        <end position="135"/>
    </location>
</feature>
<comment type="caution">
    <text evidence="2">The sequence shown here is derived from an EMBL/GenBank/DDBJ whole genome shotgun (WGS) entry which is preliminary data.</text>
</comment>
<evidence type="ECO:0000256" key="1">
    <source>
        <dbReference type="SAM" id="MobiDB-lite"/>
    </source>
</evidence>
<dbReference type="AlphaFoldDB" id="A0AA90S8X6"/>
<name>A0AA90S8X6_9ACTN</name>
<reference evidence="2" key="1">
    <citation type="submission" date="2023-08" db="EMBL/GenBank/DDBJ databases">
        <title>The draft genome of Tsukamurella strandjordii strain 050030.</title>
        <authorList>
            <person name="Zhao F."/>
            <person name="Feng Y."/>
            <person name="Zong Z."/>
        </authorList>
    </citation>
    <scope>NUCLEOTIDE SEQUENCE</scope>
    <source>
        <strain evidence="2">050030</strain>
    </source>
</reference>